<gene>
    <name evidence="1" type="ORF">EJA03_18985</name>
</gene>
<dbReference type="OrthoDB" id="9934289at2"/>
<sequence>MANSISTIPTTWTNSISNDFESVNTKANITIIQQVENDLEQIDIIIAFINGLEKNANLLTLLMLLAKLKTQVILTILSNIPNDSIALALAKCIKNLSKKLESMQSDGILDFDIGTQVSPEFLNSILVDTISRVLTDKELDEVNSIIEQLATLHQTLNYWLKNLSI</sequence>
<name>A0A427TVV0_9VIBR</name>
<reference evidence="1 2" key="1">
    <citation type="submission" date="2018-12" db="EMBL/GenBank/DDBJ databases">
        <title>Genomic taxonomy of the Vibrionaceae family.</title>
        <authorList>
            <person name="Gomez-Gil B."/>
            <person name="Enciso-Ibarra K."/>
        </authorList>
    </citation>
    <scope>NUCLEOTIDE SEQUENCE [LARGE SCALE GENOMIC DNA]</scope>
    <source>
        <strain evidence="1 2">CAIM 594</strain>
    </source>
</reference>
<comment type="caution">
    <text evidence="1">The sequence shown here is derived from an EMBL/GenBank/DDBJ whole genome shotgun (WGS) entry which is preliminary data.</text>
</comment>
<protein>
    <submittedName>
        <fullName evidence="1">Uncharacterized protein</fullName>
    </submittedName>
</protein>
<keyword evidence="2" id="KW-1185">Reference proteome</keyword>
<dbReference type="AlphaFoldDB" id="A0A427TVV0"/>
<proteinExistence type="predicted"/>
<organism evidence="1 2">
    <name type="scientific">Vibrio pectenicida</name>
    <dbReference type="NCBI Taxonomy" id="62763"/>
    <lineage>
        <taxon>Bacteria</taxon>
        <taxon>Pseudomonadati</taxon>
        <taxon>Pseudomonadota</taxon>
        <taxon>Gammaproteobacteria</taxon>
        <taxon>Vibrionales</taxon>
        <taxon>Vibrionaceae</taxon>
        <taxon>Vibrio</taxon>
    </lineage>
</organism>
<dbReference type="Proteomes" id="UP000269041">
    <property type="component" value="Unassembled WGS sequence"/>
</dbReference>
<accession>A0A427TVV0</accession>
<evidence type="ECO:0000313" key="2">
    <source>
        <dbReference type="Proteomes" id="UP000269041"/>
    </source>
</evidence>
<evidence type="ECO:0000313" key="1">
    <source>
        <dbReference type="EMBL" id="RSD28579.1"/>
    </source>
</evidence>
<dbReference type="RefSeq" id="WP_125323304.1">
    <property type="nucleotide sequence ID" value="NZ_AP024889.1"/>
</dbReference>
<dbReference type="EMBL" id="RSFA01000147">
    <property type="protein sequence ID" value="RSD28579.1"/>
    <property type="molecule type" value="Genomic_DNA"/>
</dbReference>